<sequence>MSQVRQITSWLLGWFCGRSLSGLQLMPESNVTENIPSIRSPIRKCWLRRLVSASSSFKRSYLFQEKVVNLGLLRDWFSVMSIIVSFKIQAIVQSNIIPFHSTLHHRLYLQA</sequence>
<feature type="signal peptide" evidence="1">
    <location>
        <begin position="1"/>
        <end position="22"/>
    </location>
</feature>
<evidence type="ECO:0000313" key="2">
    <source>
        <dbReference type="EMBL" id="KAJ4491009.1"/>
    </source>
</evidence>
<organism evidence="2 3">
    <name type="scientific">Lentinula aciculospora</name>
    <dbReference type="NCBI Taxonomy" id="153920"/>
    <lineage>
        <taxon>Eukaryota</taxon>
        <taxon>Fungi</taxon>
        <taxon>Dikarya</taxon>
        <taxon>Basidiomycota</taxon>
        <taxon>Agaricomycotina</taxon>
        <taxon>Agaricomycetes</taxon>
        <taxon>Agaricomycetidae</taxon>
        <taxon>Agaricales</taxon>
        <taxon>Marasmiineae</taxon>
        <taxon>Omphalotaceae</taxon>
        <taxon>Lentinula</taxon>
    </lineage>
</organism>
<dbReference type="EMBL" id="JAOTPV010000001">
    <property type="protein sequence ID" value="KAJ4491009.1"/>
    <property type="molecule type" value="Genomic_DNA"/>
</dbReference>
<evidence type="ECO:0008006" key="4">
    <source>
        <dbReference type="Google" id="ProtNLM"/>
    </source>
</evidence>
<name>A0A9W9AVT8_9AGAR</name>
<proteinExistence type="predicted"/>
<protein>
    <recommendedName>
        <fullName evidence="4">Secreted protein</fullName>
    </recommendedName>
</protein>
<gene>
    <name evidence="2" type="ORF">J3R30DRAFT_3428401</name>
</gene>
<dbReference type="AlphaFoldDB" id="A0A9W9AVT8"/>
<dbReference type="Proteomes" id="UP001150266">
    <property type="component" value="Unassembled WGS sequence"/>
</dbReference>
<reference evidence="2" key="1">
    <citation type="submission" date="2022-08" db="EMBL/GenBank/DDBJ databases">
        <title>A Global Phylogenomic Analysis of the Shiitake Genus Lentinula.</title>
        <authorList>
            <consortium name="DOE Joint Genome Institute"/>
            <person name="Sierra-Patev S."/>
            <person name="Min B."/>
            <person name="Naranjo-Ortiz M."/>
            <person name="Looney B."/>
            <person name="Konkel Z."/>
            <person name="Slot J.C."/>
            <person name="Sakamoto Y."/>
            <person name="Steenwyk J.L."/>
            <person name="Rokas A."/>
            <person name="Carro J."/>
            <person name="Camarero S."/>
            <person name="Ferreira P."/>
            <person name="Molpeceres G."/>
            <person name="Ruiz-Duenas F.J."/>
            <person name="Serrano A."/>
            <person name="Henrissat B."/>
            <person name="Drula E."/>
            <person name="Hughes K.W."/>
            <person name="Mata J.L."/>
            <person name="Ishikawa N.K."/>
            <person name="Vargas-Isla R."/>
            <person name="Ushijima S."/>
            <person name="Smith C.A."/>
            <person name="Ahrendt S."/>
            <person name="Andreopoulos W."/>
            <person name="He G."/>
            <person name="Labutti K."/>
            <person name="Lipzen A."/>
            <person name="Ng V."/>
            <person name="Riley R."/>
            <person name="Sandor L."/>
            <person name="Barry K."/>
            <person name="Martinez A.T."/>
            <person name="Xiao Y."/>
            <person name="Gibbons J.G."/>
            <person name="Terashima K."/>
            <person name="Grigoriev I.V."/>
            <person name="Hibbett D.S."/>
        </authorList>
    </citation>
    <scope>NUCLEOTIDE SEQUENCE</scope>
    <source>
        <strain evidence="2">JLM2183</strain>
    </source>
</reference>
<keyword evidence="3" id="KW-1185">Reference proteome</keyword>
<comment type="caution">
    <text evidence="2">The sequence shown here is derived from an EMBL/GenBank/DDBJ whole genome shotgun (WGS) entry which is preliminary data.</text>
</comment>
<accession>A0A9W9AVT8</accession>
<keyword evidence="1" id="KW-0732">Signal</keyword>
<feature type="chain" id="PRO_5040993830" description="Secreted protein" evidence="1">
    <location>
        <begin position="23"/>
        <end position="111"/>
    </location>
</feature>
<evidence type="ECO:0000313" key="3">
    <source>
        <dbReference type="Proteomes" id="UP001150266"/>
    </source>
</evidence>
<evidence type="ECO:0000256" key="1">
    <source>
        <dbReference type="SAM" id="SignalP"/>
    </source>
</evidence>